<organism evidence="1">
    <name type="scientific">Ralstonia solanacearum</name>
    <name type="common">Pseudomonas solanacearum</name>
    <dbReference type="NCBI Taxonomy" id="305"/>
    <lineage>
        <taxon>Bacteria</taxon>
        <taxon>Pseudomonadati</taxon>
        <taxon>Pseudomonadota</taxon>
        <taxon>Betaproteobacteria</taxon>
        <taxon>Burkholderiales</taxon>
        <taxon>Burkholderiaceae</taxon>
        <taxon>Ralstonia</taxon>
        <taxon>Ralstonia solanacearum species complex</taxon>
    </lineage>
</organism>
<dbReference type="EMBL" id="LN899819">
    <property type="protein sequence ID" value="CUV14922.1"/>
    <property type="molecule type" value="Genomic_DNA"/>
</dbReference>
<gene>
    <name evidence="1" type="ORF">RUN39_v1_1000017</name>
</gene>
<name>A0A0S4TY11_RALSL</name>
<proteinExistence type="predicted"/>
<reference evidence="1" key="1">
    <citation type="submission" date="2015-10" db="EMBL/GenBank/DDBJ databases">
        <authorList>
            <person name="Gilbert D.G."/>
        </authorList>
    </citation>
    <scope>NUCLEOTIDE SEQUENCE</scope>
    <source>
        <strain evidence="1">Phyl III-seqv23</strain>
    </source>
</reference>
<dbReference type="AlphaFoldDB" id="A0A0S4TY11"/>
<protein>
    <submittedName>
        <fullName evidence="1">Uncharacterized protein</fullName>
    </submittedName>
</protein>
<evidence type="ECO:0000313" key="1">
    <source>
        <dbReference type="EMBL" id="CUV14922.1"/>
    </source>
</evidence>
<sequence>MYQVVAEAIGGAVYADAVISGCTCASVFYAARVGAGALESEQSLYSDIAFKCGGGTFG</sequence>
<accession>A0A0S4TY11</accession>